<dbReference type="Pfam" id="PF09945">
    <property type="entry name" value="DUF2177"/>
    <property type="match status" value="1"/>
</dbReference>
<dbReference type="RefSeq" id="WP_172235947.1">
    <property type="nucleotide sequence ID" value="NZ_JABFDP010000005.1"/>
</dbReference>
<sequence>MSRYAVLYFATLAVLLGFDIPFLSIVAKGFFQSQVGEMLGEIRPVPAVLFYLLYIAGVLIFVSGTADATWRSTLLYGALFGLFCYATFELTSLAMLKQWTWAVVAVDISWGVFVTAVSATVGLLIADWVTPRG</sequence>
<feature type="transmembrane region" description="Helical" evidence="1">
    <location>
        <begin position="108"/>
        <end position="129"/>
    </location>
</feature>
<proteinExistence type="predicted"/>
<comment type="caution">
    <text evidence="2">The sequence shown here is derived from an EMBL/GenBank/DDBJ whole genome shotgun (WGS) entry which is preliminary data.</text>
</comment>
<name>A0ABS5G006_9BRAD</name>
<reference evidence="3" key="1">
    <citation type="journal article" date="2021" name="ISME J.">
        <title>Evolutionary origin and ecological implication of a unique nif island in free-living Bradyrhizobium lineages.</title>
        <authorList>
            <person name="Tao J."/>
        </authorList>
    </citation>
    <scope>NUCLEOTIDE SEQUENCE [LARGE SCALE GENOMIC DNA]</scope>
    <source>
        <strain evidence="3">SZCCT0094</strain>
    </source>
</reference>
<keyword evidence="1" id="KW-0472">Membrane</keyword>
<evidence type="ECO:0000313" key="2">
    <source>
        <dbReference type="EMBL" id="MBR1134630.1"/>
    </source>
</evidence>
<evidence type="ECO:0000313" key="3">
    <source>
        <dbReference type="Proteomes" id="UP001314635"/>
    </source>
</evidence>
<keyword evidence="3" id="KW-1185">Reference proteome</keyword>
<gene>
    <name evidence="2" type="ORF">JQ619_02495</name>
</gene>
<evidence type="ECO:0000256" key="1">
    <source>
        <dbReference type="SAM" id="Phobius"/>
    </source>
</evidence>
<keyword evidence="1" id="KW-0812">Transmembrane</keyword>
<dbReference type="EMBL" id="JAFCLK010000002">
    <property type="protein sequence ID" value="MBR1134630.1"/>
    <property type="molecule type" value="Genomic_DNA"/>
</dbReference>
<feature type="transmembrane region" description="Helical" evidence="1">
    <location>
        <begin position="73"/>
        <end position="96"/>
    </location>
</feature>
<protein>
    <submittedName>
        <fullName evidence="2">DUF2177 family protein</fullName>
    </submittedName>
</protein>
<feature type="transmembrane region" description="Helical" evidence="1">
    <location>
        <begin position="7"/>
        <end position="27"/>
    </location>
</feature>
<keyword evidence="1" id="KW-1133">Transmembrane helix</keyword>
<accession>A0ABS5G006</accession>
<organism evidence="2 3">
    <name type="scientific">Bradyrhizobium denitrificans</name>
    <dbReference type="NCBI Taxonomy" id="2734912"/>
    <lineage>
        <taxon>Bacteria</taxon>
        <taxon>Pseudomonadati</taxon>
        <taxon>Pseudomonadota</taxon>
        <taxon>Alphaproteobacteria</taxon>
        <taxon>Hyphomicrobiales</taxon>
        <taxon>Nitrobacteraceae</taxon>
        <taxon>Bradyrhizobium</taxon>
    </lineage>
</organism>
<dbReference type="InterPro" id="IPR018687">
    <property type="entry name" value="DUF2177_membr"/>
</dbReference>
<feature type="transmembrane region" description="Helical" evidence="1">
    <location>
        <begin position="47"/>
        <end position="66"/>
    </location>
</feature>
<dbReference type="Proteomes" id="UP001314635">
    <property type="component" value="Unassembled WGS sequence"/>
</dbReference>